<protein>
    <submittedName>
        <fullName evidence="1">Uncharacterized protein</fullName>
    </submittedName>
</protein>
<evidence type="ECO:0000313" key="1">
    <source>
        <dbReference type="EMBL" id="KTB34176.1"/>
    </source>
</evidence>
<sequence length="17" mass="2030">MHTWSYLGLLVVDVLRK</sequence>
<dbReference type="AlphaFoldDB" id="A0A0W0FCV7"/>
<dbReference type="EMBL" id="LATX01002113">
    <property type="protein sequence ID" value="KTB34176.1"/>
    <property type="molecule type" value="Genomic_DNA"/>
</dbReference>
<accession>A0A0W0FCV7</accession>
<name>A0A0W0FCV7_MONRR</name>
<comment type="caution">
    <text evidence="1">The sequence shown here is derived from an EMBL/GenBank/DDBJ whole genome shotgun (WGS) entry which is preliminary data.</text>
</comment>
<dbReference type="Proteomes" id="UP000054988">
    <property type="component" value="Unassembled WGS sequence"/>
</dbReference>
<reference evidence="1 2" key="1">
    <citation type="submission" date="2015-12" db="EMBL/GenBank/DDBJ databases">
        <title>Draft genome sequence of Moniliophthora roreri, the causal agent of frosty pod rot of cacao.</title>
        <authorList>
            <person name="Aime M.C."/>
            <person name="Diaz-Valderrama J.R."/>
            <person name="Kijpornyongpan T."/>
            <person name="Phillips-Mora W."/>
        </authorList>
    </citation>
    <scope>NUCLEOTIDE SEQUENCE [LARGE SCALE GENOMIC DNA]</scope>
    <source>
        <strain evidence="1 2">MCA 2952</strain>
    </source>
</reference>
<proteinExistence type="predicted"/>
<gene>
    <name evidence="1" type="ORF">WG66_13246</name>
</gene>
<organism evidence="1 2">
    <name type="scientific">Moniliophthora roreri</name>
    <name type="common">Frosty pod rot fungus</name>
    <name type="synonym">Monilia roreri</name>
    <dbReference type="NCBI Taxonomy" id="221103"/>
    <lineage>
        <taxon>Eukaryota</taxon>
        <taxon>Fungi</taxon>
        <taxon>Dikarya</taxon>
        <taxon>Basidiomycota</taxon>
        <taxon>Agaricomycotina</taxon>
        <taxon>Agaricomycetes</taxon>
        <taxon>Agaricomycetidae</taxon>
        <taxon>Agaricales</taxon>
        <taxon>Marasmiineae</taxon>
        <taxon>Marasmiaceae</taxon>
        <taxon>Moniliophthora</taxon>
    </lineage>
</organism>
<evidence type="ECO:0000313" key="2">
    <source>
        <dbReference type="Proteomes" id="UP000054988"/>
    </source>
</evidence>